<dbReference type="GeneID" id="68098750"/>
<evidence type="ECO:0000313" key="7">
    <source>
        <dbReference type="Proteomes" id="UP000816034"/>
    </source>
</evidence>
<accession>A0AA88GN12</accession>
<keyword evidence="1" id="KW-0805">Transcription regulation</keyword>
<dbReference type="Pfam" id="PF02042">
    <property type="entry name" value="RWP-RK"/>
    <property type="match status" value="1"/>
</dbReference>
<keyword evidence="4" id="KW-0539">Nucleus</keyword>
<protein>
    <recommendedName>
        <fullName evidence="5">RWP-RK domain-containing protein</fullName>
    </recommendedName>
</protein>
<evidence type="ECO:0000256" key="2">
    <source>
        <dbReference type="ARBA" id="ARBA00023125"/>
    </source>
</evidence>
<keyword evidence="3" id="KW-0804">Transcription</keyword>
<comment type="caution">
    <text evidence="6">The sequence shown here is derived from an EMBL/GenBank/DDBJ whole genome shotgun (WGS) entry which is preliminary data.</text>
</comment>
<dbReference type="PROSITE" id="PS51519">
    <property type="entry name" value="RWP_RK"/>
    <property type="match status" value="1"/>
</dbReference>
<feature type="domain" description="RWP-RK" evidence="5">
    <location>
        <begin position="91"/>
        <end position="180"/>
    </location>
</feature>
<name>A0AA88GN12_NAELO</name>
<keyword evidence="7" id="KW-1185">Reference proteome</keyword>
<evidence type="ECO:0000256" key="4">
    <source>
        <dbReference type="ARBA" id="ARBA00023242"/>
    </source>
</evidence>
<sequence>MTSRRNTIVFFCCSTSSASSLQSLYPQQGQAFQAPNVEEPHVEPSSSSSTSQLLLQHVPMISNPSQNKLTNQEQLSGQFKRNNQLVHTCGEATNSSRTSTTPSQHHQARLPVTLQDMSKYFKASQMIAARMLGVSVSTLKRRYKDVSKGERWPYSKMSTNEKKRSLWFYINDEDEDEKALSQECLLVLQKAFKNCTHSTKYYFSDLSFPTNKKNKSSITIVKYTPPNSTQ</sequence>
<dbReference type="EMBL" id="PYSW02000027">
    <property type="protein sequence ID" value="KAG2381307.1"/>
    <property type="molecule type" value="Genomic_DNA"/>
</dbReference>
<dbReference type="Proteomes" id="UP000816034">
    <property type="component" value="Unassembled WGS sequence"/>
</dbReference>
<keyword evidence="2" id="KW-0238">DNA-binding</keyword>
<evidence type="ECO:0000256" key="3">
    <source>
        <dbReference type="ARBA" id="ARBA00023163"/>
    </source>
</evidence>
<evidence type="ECO:0000256" key="1">
    <source>
        <dbReference type="ARBA" id="ARBA00023015"/>
    </source>
</evidence>
<gene>
    <name evidence="6" type="ORF">C9374_006296</name>
</gene>
<proteinExistence type="predicted"/>
<evidence type="ECO:0000313" key="6">
    <source>
        <dbReference type="EMBL" id="KAG2381307.1"/>
    </source>
</evidence>
<dbReference type="GO" id="GO:0003677">
    <property type="term" value="F:DNA binding"/>
    <property type="evidence" value="ECO:0007669"/>
    <property type="project" value="UniProtKB-KW"/>
</dbReference>
<dbReference type="InterPro" id="IPR003035">
    <property type="entry name" value="RWP-RK_dom"/>
</dbReference>
<evidence type="ECO:0000259" key="5">
    <source>
        <dbReference type="PROSITE" id="PS51519"/>
    </source>
</evidence>
<reference evidence="6 7" key="1">
    <citation type="journal article" date="2018" name="BMC Genomics">
        <title>The genome of Naegleria lovaniensis, the basis for a comparative approach to unravel pathogenicity factors of the human pathogenic amoeba N. fowleri.</title>
        <authorList>
            <person name="Liechti N."/>
            <person name="Schurch N."/>
            <person name="Bruggmann R."/>
            <person name="Wittwer M."/>
        </authorList>
    </citation>
    <scope>NUCLEOTIDE SEQUENCE [LARGE SCALE GENOMIC DNA]</scope>
    <source>
        <strain evidence="6 7">ATCC 30569</strain>
    </source>
</reference>
<organism evidence="6 7">
    <name type="scientific">Naegleria lovaniensis</name>
    <name type="common">Amoeba</name>
    <dbReference type="NCBI Taxonomy" id="51637"/>
    <lineage>
        <taxon>Eukaryota</taxon>
        <taxon>Discoba</taxon>
        <taxon>Heterolobosea</taxon>
        <taxon>Tetramitia</taxon>
        <taxon>Eutetramitia</taxon>
        <taxon>Vahlkampfiidae</taxon>
        <taxon>Naegleria</taxon>
    </lineage>
</organism>
<dbReference type="RefSeq" id="XP_044546987.1">
    <property type="nucleotide sequence ID" value="XM_044696140.1"/>
</dbReference>
<dbReference type="AlphaFoldDB" id="A0AA88GN12"/>